<dbReference type="RefSeq" id="WP_206983775.1">
    <property type="nucleotide sequence ID" value="NZ_JAFLQZ010000004.1"/>
</dbReference>
<name>A0A939JC33_9BACT</name>
<evidence type="ECO:0000313" key="2">
    <source>
        <dbReference type="Proteomes" id="UP000664144"/>
    </source>
</evidence>
<dbReference type="EMBL" id="JAFLQZ010000004">
    <property type="protein sequence ID" value="MBO0357940.1"/>
    <property type="molecule type" value="Genomic_DNA"/>
</dbReference>
<dbReference type="Proteomes" id="UP000664144">
    <property type="component" value="Unassembled WGS sequence"/>
</dbReference>
<dbReference type="SUPFAM" id="SSF103032">
    <property type="entry name" value="Hypothetical protein YwqG"/>
    <property type="match status" value="1"/>
</dbReference>
<dbReference type="Gene3D" id="2.30.320.10">
    <property type="entry name" value="YwqG-like"/>
    <property type="match status" value="1"/>
</dbReference>
<comment type="caution">
    <text evidence="1">The sequence shown here is derived from an EMBL/GenBank/DDBJ whole genome shotgun (WGS) entry which is preliminary data.</text>
</comment>
<protein>
    <submittedName>
        <fullName evidence="1">DUF1963 domain-containing protein</fullName>
    </submittedName>
</protein>
<dbReference type="AlphaFoldDB" id="A0A939JC33"/>
<keyword evidence="2" id="KW-1185">Reference proteome</keyword>
<sequence>MIPDFLAPYATQLEQYKLESIKIKATPLDADQPASADSKFRGLPHLPLAVPYPVDDAGKPMLLLAQINLQELPTNGILPAAGLLQFYISVVDYVDMDQSKVLYINPEQLETEIRKDYSFLPPDHYDYSPINCEHQLTFEHASEYASTEDHRFKLKFGGLDGYEYAESLPDDKRKIFEQFSDSAGHKLGGYAFFTQGDPRQYQAESNRDIQLLQIDIDQQIMFGDSGVAHFFIDEQALKEGRFEEAYFYWDCC</sequence>
<reference evidence="1" key="1">
    <citation type="submission" date="2021-03" db="EMBL/GenBank/DDBJ databases">
        <authorList>
            <person name="Kim M.K."/>
        </authorList>
    </citation>
    <scope>NUCLEOTIDE SEQUENCE</scope>
    <source>
        <strain evidence="1">BT186</strain>
    </source>
</reference>
<proteinExistence type="predicted"/>
<dbReference type="Pfam" id="PF09234">
    <property type="entry name" value="DUF1963"/>
    <property type="match status" value="1"/>
</dbReference>
<organism evidence="1 2">
    <name type="scientific">Hymenobacter telluris</name>
    <dbReference type="NCBI Taxonomy" id="2816474"/>
    <lineage>
        <taxon>Bacteria</taxon>
        <taxon>Pseudomonadati</taxon>
        <taxon>Bacteroidota</taxon>
        <taxon>Cytophagia</taxon>
        <taxon>Cytophagales</taxon>
        <taxon>Hymenobacteraceae</taxon>
        <taxon>Hymenobacter</taxon>
    </lineage>
</organism>
<dbReference type="PANTHER" id="PTHR36436:SF6">
    <property type="entry name" value="SLL5081 PROTEIN"/>
    <property type="match status" value="1"/>
</dbReference>
<accession>A0A939JC33</accession>
<gene>
    <name evidence="1" type="ORF">J0X19_08290</name>
</gene>
<dbReference type="InterPro" id="IPR015315">
    <property type="entry name" value="DUF1963"/>
</dbReference>
<dbReference type="PANTHER" id="PTHR36436">
    <property type="entry name" value="SLL5081 PROTEIN"/>
    <property type="match status" value="1"/>
</dbReference>
<dbReference type="InterPro" id="IPR035948">
    <property type="entry name" value="YwqG-like_sf"/>
</dbReference>
<evidence type="ECO:0000313" key="1">
    <source>
        <dbReference type="EMBL" id="MBO0357940.1"/>
    </source>
</evidence>